<proteinExistence type="inferred from homology"/>
<dbReference type="Pfam" id="PF00112">
    <property type="entry name" value="Peptidase_C1"/>
    <property type="match status" value="1"/>
</dbReference>
<dbReference type="SUPFAM" id="SSF54001">
    <property type="entry name" value="Cysteine proteinases"/>
    <property type="match status" value="1"/>
</dbReference>
<dbReference type="OrthoDB" id="1572535at2759"/>
<keyword evidence="11" id="KW-1185">Reference proteome</keyword>
<protein>
    <submittedName>
        <fullName evidence="10">Uncharacterized protein</fullName>
    </submittedName>
</protein>
<dbReference type="PROSITE" id="PS00139">
    <property type="entry name" value="THIOL_PROTEASE_CYS"/>
    <property type="match status" value="1"/>
</dbReference>
<keyword evidence="3 7" id="KW-0732">Signal</keyword>
<comment type="caution">
    <text evidence="10">The sequence shown here is derived from an EMBL/GenBank/DDBJ whole genome shotgun (WGS) entry which is preliminary data.</text>
</comment>
<feature type="signal peptide" evidence="7">
    <location>
        <begin position="1"/>
        <end position="17"/>
    </location>
</feature>
<reference evidence="10" key="1">
    <citation type="submission" date="2017-07" db="EMBL/GenBank/DDBJ databases">
        <title>Taro Niue Genome Assembly and Annotation.</title>
        <authorList>
            <person name="Atibalentja N."/>
            <person name="Keating K."/>
            <person name="Fields C.J."/>
        </authorList>
    </citation>
    <scope>NUCLEOTIDE SEQUENCE</scope>
    <source>
        <strain evidence="10">Niue_2</strain>
        <tissue evidence="10">Leaf</tissue>
    </source>
</reference>
<gene>
    <name evidence="10" type="ORF">Taro_037930</name>
</gene>
<name>A0A843WM53_COLES</name>
<dbReference type="InterPro" id="IPR038765">
    <property type="entry name" value="Papain-like_cys_pep_sf"/>
</dbReference>
<comment type="similarity">
    <text evidence="1">Belongs to the peptidase C1 family.</text>
</comment>
<keyword evidence="2" id="KW-0645">Protease</keyword>
<evidence type="ECO:0000259" key="9">
    <source>
        <dbReference type="SMART" id="SM00848"/>
    </source>
</evidence>
<dbReference type="FunFam" id="3.90.70.10:FF:000067">
    <property type="entry name" value="Senescence-specific cysteine protease"/>
    <property type="match status" value="1"/>
</dbReference>
<sequence>MAALLLLCALAFGHAAASSHVEGDGKHAMAERHERWMAEYGRSYRDEAEKQRRLDIFEQNVEYIDSFNRVEGRRYKLGINQFTDLTNEEFNAAYHGHKSTASIIGAALQRASAVPQTSFLYSSNVDSTADQELPSGMDWRKEGAVTPVKNQRGCGSCWAFTAVGAIEAAVKIKTGQLVSLSEQELLDCTNTSFSDYGCQGGRMDTAFSYVVERGGLASESAYPYKAAEDSCRSGNIPPAEKIHSFGYVTPNDEQQLLKAVARQPIAVVFDGHDKSFQHYKSGVYTGPCISFFTVHALTIVGYGASDDGTKYWTAKNSYGESWGEGGYVRVQRDVQDPAGMCGIATWPLYPIA</sequence>
<evidence type="ECO:0000256" key="7">
    <source>
        <dbReference type="SAM" id="SignalP"/>
    </source>
</evidence>
<dbReference type="GO" id="GO:0006508">
    <property type="term" value="P:proteolysis"/>
    <property type="evidence" value="ECO:0007669"/>
    <property type="project" value="UniProtKB-KW"/>
</dbReference>
<feature type="chain" id="PRO_5032403350" evidence="7">
    <location>
        <begin position="18"/>
        <end position="352"/>
    </location>
</feature>
<dbReference type="Pfam" id="PF08246">
    <property type="entry name" value="Inhibitor_I29"/>
    <property type="match status" value="1"/>
</dbReference>
<keyword evidence="4" id="KW-0378">Hydrolase</keyword>
<evidence type="ECO:0000256" key="5">
    <source>
        <dbReference type="ARBA" id="ARBA00022807"/>
    </source>
</evidence>
<evidence type="ECO:0000313" key="10">
    <source>
        <dbReference type="EMBL" id="MQM05124.1"/>
    </source>
</evidence>
<dbReference type="EMBL" id="NMUH01003351">
    <property type="protein sequence ID" value="MQM05124.1"/>
    <property type="molecule type" value="Genomic_DNA"/>
</dbReference>
<dbReference type="SMART" id="SM00645">
    <property type="entry name" value="Pept_C1"/>
    <property type="match status" value="1"/>
</dbReference>
<evidence type="ECO:0000313" key="11">
    <source>
        <dbReference type="Proteomes" id="UP000652761"/>
    </source>
</evidence>
<feature type="domain" description="Peptidase C1A papain C-terminal" evidence="8">
    <location>
        <begin position="133"/>
        <end position="351"/>
    </location>
</feature>
<dbReference type="InterPro" id="IPR039417">
    <property type="entry name" value="Peptidase_C1A_papain-like"/>
</dbReference>
<dbReference type="Gene3D" id="3.90.70.10">
    <property type="entry name" value="Cysteine proteinases"/>
    <property type="match status" value="1"/>
</dbReference>
<dbReference type="InterPro" id="IPR000668">
    <property type="entry name" value="Peptidase_C1A_C"/>
</dbReference>
<keyword evidence="6" id="KW-1015">Disulfide bond</keyword>
<accession>A0A843WM53</accession>
<dbReference type="CDD" id="cd02248">
    <property type="entry name" value="Peptidase_C1A"/>
    <property type="match status" value="1"/>
</dbReference>
<organism evidence="10 11">
    <name type="scientific">Colocasia esculenta</name>
    <name type="common">Wild taro</name>
    <name type="synonym">Arum esculentum</name>
    <dbReference type="NCBI Taxonomy" id="4460"/>
    <lineage>
        <taxon>Eukaryota</taxon>
        <taxon>Viridiplantae</taxon>
        <taxon>Streptophyta</taxon>
        <taxon>Embryophyta</taxon>
        <taxon>Tracheophyta</taxon>
        <taxon>Spermatophyta</taxon>
        <taxon>Magnoliopsida</taxon>
        <taxon>Liliopsida</taxon>
        <taxon>Araceae</taxon>
        <taxon>Aroideae</taxon>
        <taxon>Colocasieae</taxon>
        <taxon>Colocasia</taxon>
    </lineage>
</organism>
<dbReference type="InterPro" id="IPR013128">
    <property type="entry name" value="Peptidase_C1A"/>
</dbReference>
<evidence type="ECO:0000259" key="8">
    <source>
        <dbReference type="SMART" id="SM00645"/>
    </source>
</evidence>
<keyword evidence="5" id="KW-0788">Thiol protease</keyword>
<evidence type="ECO:0000256" key="2">
    <source>
        <dbReference type="ARBA" id="ARBA00022670"/>
    </source>
</evidence>
<evidence type="ECO:0000256" key="4">
    <source>
        <dbReference type="ARBA" id="ARBA00022801"/>
    </source>
</evidence>
<dbReference type="PANTHER" id="PTHR12411">
    <property type="entry name" value="CYSTEINE PROTEASE FAMILY C1-RELATED"/>
    <property type="match status" value="1"/>
</dbReference>
<dbReference type="PRINTS" id="PR00705">
    <property type="entry name" value="PAPAIN"/>
</dbReference>
<dbReference type="InterPro" id="IPR000169">
    <property type="entry name" value="Pept_cys_AS"/>
</dbReference>
<dbReference type="GO" id="GO:0008234">
    <property type="term" value="F:cysteine-type peptidase activity"/>
    <property type="evidence" value="ECO:0007669"/>
    <property type="project" value="UniProtKB-KW"/>
</dbReference>
<dbReference type="InterPro" id="IPR013201">
    <property type="entry name" value="Prot_inhib_I29"/>
</dbReference>
<feature type="domain" description="Cathepsin propeptide inhibitor" evidence="9">
    <location>
        <begin position="33"/>
        <end position="90"/>
    </location>
</feature>
<dbReference type="Proteomes" id="UP000652761">
    <property type="component" value="Unassembled WGS sequence"/>
</dbReference>
<dbReference type="AlphaFoldDB" id="A0A843WM53"/>
<evidence type="ECO:0000256" key="1">
    <source>
        <dbReference type="ARBA" id="ARBA00008455"/>
    </source>
</evidence>
<evidence type="ECO:0000256" key="6">
    <source>
        <dbReference type="ARBA" id="ARBA00023157"/>
    </source>
</evidence>
<dbReference type="SMART" id="SM00848">
    <property type="entry name" value="Inhibitor_I29"/>
    <property type="match status" value="1"/>
</dbReference>
<evidence type="ECO:0000256" key="3">
    <source>
        <dbReference type="ARBA" id="ARBA00022729"/>
    </source>
</evidence>